<dbReference type="GO" id="GO:1902025">
    <property type="term" value="P:nitrate import"/>
    <property type="evidence" value="ECO:0007669"/>
    <property type="project" value="TreeGrafter"/>
</dbReference>
<evidence type="ECO:0000256" key="8">
    <source>
        <dbReference type="SAM" id="MobiDB-lite"/>
    </source>
</evidence>
<dbReference type="AlphaFoldDB" id="A0AAD2A3K7"/>
<gene>
    <name evidence="9" type="ORF">FPE_LOCUS28197</name>
</gene>
<evidence type="ECO:0000313" key="10">
    <source>
        <dbReference type="Proteomes" id="UP000834106"/>
    </source>
</evidence>
<proteinExistence type="inferred from homology"/>
<evidence type="ECO:0000256" key="5">
    <source>
        <dbReference type="ARBA" id="ARBA00022702"/>
    </source>
</evidence>
<feature type="region of interest" description="Disordered" evidence="8">
    <location>
        <begin position="141"/>
        <end position="179"/>
    </location>
</feature>
<dbReference type="GO" id="GO:0048046">
    <property type="term" value="C:apoplast"/>
    <property type="evidence" value="ECO:0007669"/>
    <property type="project" value="UniProtKB-SubCell"/>
</dbReference>
<evidence type="ECO:0000256" key="7">
    <source>
        <dbReference type="ARBA" id="ARBA00023278"/>
    </source>
</evidence>
<dbReference type="PANTHER" id="PTHR33348:SF44">
    <property type="entry name" value="PRECURSOR OF CEP6"/>
    <property type="match status" value="1"/>
</dbReference>
<keyword evidence="7" id="KW-0379">Hydroxylation</keyword>
<comment type="similarity">
    <text evidence="2">Belongs to the C-terminally encoded plant signaling peptide (CEP) family.</text>
</comment>
<reference evidence="9" key="1">
    <citation type="submission" date="2023-05" db="EMBL/GenBank/DDBJ databases">
        <authorList>
            <person name="Huff M."/>
        </authorList>
    </citation>
    <scope>NUCLEOTIDE SEQUENCE</scope>
</reference>
<keyword evidence="5" id="KW-0372">Hormone</keyword>
<dbReference type="Proteomes" id="UP000834106">
    <property type="component" value="Chromosome 17"/>
</dbReference>
<dbReference type="InterPro" id="IPR033250">
    <property type="entry name" value="CEP"/>
</dbReference>
<dbReference type="GO" id="GO:0048364">
    <property type="term" value="P:root development"/>
    <property type="evidence" value="ECO:0007669"/>
    <property type="project" value="InterPro"/>
</dbReference>
<sequence length="179" mass="20241">MRSFISHYQQLPFALRIKNDEYSTCDLYDHALQPTIRGFKVYIYYSIKDAFLFNLLVRLSVPNLQEPTMEIISFLDIAFTEGRQLNAFKKHTEIFPPNKSNYESSFISTNSDETYNYVNDFRPTNPGNSPGIGHNFAAENDVVEPKTPPPASGKNTDVFRPTGPGHSPGFGHPFTGPNE</sequence>
<evidence type="ECO:0000313" key="9">
    <source>
        <dbReference type="EMBL" id="CAI9780767.1"/>
    </source>
</evidence>
<keyword evidence="3" id="KW-0052">Apoplast</keyword>
<dbReference type="GO" id="GO:2000280">
    <property type="term" value="P:regulation of root development"/>
    <property type="evidence" value="ECO:0007669"/>
    <property type="project" value="TreeGrafter"/>
</dbReference>
<feature type="compositionally biased region" description="Low complexity" evidence="8">
    <location>
        <begin position="161"/>
        <end position="179"/>
    </location>
</feature>
<dbReference type="GO" id="GO:0006995">
    <property type="term" value="P:cellular response to nitrogen starvation"/>
    <property type="evidence" value="ECO:0007669"/>
    <property type="project" value="UniProtKB-ARBA"/>
</dbReference>
<protein>
    <submittedName>
        <fullName evidence="9">Uncharacterized protein</fullName>
    </submittedName>
</protein>
<keyword evidence="6" id="KW-0732">Signal</keyword>
<accession>A0AAD2A3K7</accession>
<dbReference type="GO" id="GO:0005179">
    <property type="term" value="F:hormone activity"/>
    <property type="evidence" value="ECO:0007669"/>
    <property type="project" value="UniProtKB-KW"/>
</dbReference>
<evidence type="ECO:0000256" key="6">
    <source>
        <dbReference type="ARBA" id="ARBA00022729"/>
    </source>
</evidence>
<dbReference type="EMBL" id="OU503052">
    <property type="protein sequence ID" value="CAI9780767.1"/>
    <property type="molecule type" value="Genomic_DNA"/>
</dbReference>
<comment type="subcellular location">
    <subcellularLocation>
        <location evidence="1">Secreted</location>
        <location evidence="1">Extracellular space</location>
        <location evidence="1">Apoplast</location>
    </subcellularLocation>
</comment>
<keyword evidence="10" id="KW-1185">Reference proteome</keyword>
<dbReference type="PANTHER" id="PTHR33348">
    <property type="entry name" value="PRECURSOR OF CEP5"/>
    <property type="match status" value="1"/>
</dbReference>
<evidence type="ECO:0000256" key="4">
    <source>
        <dbReference type="ARBA" id="ARBA00022525"/>
    </source>
</evidence>
<dbReference type="GO" id="GO:1901371">
    <property type="term" value="P:regulation of leaf morphogenesis"/>
    <property type="evidence" value="ECO:0007669"/>
    <property type="project" value="TreeGrafter"/>
</dbReference>
<evidence type="ECO:0000256" key="1">
    <source>
        <dbReference type="ARBA" id="ARBA00004271"/>
    </source>
</evidence>
<keyword evidence="4" id="KW-0964">Secreted</keyword>
<organism evidence="9 10">
    <name type="scientific">Fraxinus pennsylvanica</name>
    <dbReference type="NCBI Taxonomy" id="56036"/>
    <lineage>
        <taxon>Eukaryota</taxon>
        <taxon>Viridiplantae</taxon>
        <taxon>Streptophyta</taxon>
        <taxon>Embryophyta</taxon>
        <taxon>Tracheophyta</taxon>
        <taxon>Spermatophyta</taxon>
        <taxon>Magnoliopsida</taxon>
        <taxon>eudicotyledons</taxon>
        <taxon>Gunneridae</taxon>
        <taxon>Pentapetalae</taxon>
        <taxon>asterids</taxon>
        <taxon>lamiids</taxon>
        <taxon>Lamiales</taxon>
        <taxon>Oleaceae</taxon>
        <taxon>Oleeae</taxon>
        <taxon>Fraxinus</taxon>
    </lineage>
</organism>
<evidence type="ECO:0000256" key="3">
    <source>
        <dbReference type="ARBA" id="ARBA00022523"/>
    </source>
</evidence>
<name>A0AAD2A3K7_9LAMI</name>
<evidence type="ECO:0000256" key="2">
    <source>
        <dbReference type="ARBA" id="ARBA00008963"/>
    </source>
</evidence>